<dbReference type="GO" id="GO:0015297">
    <property type="term" value="F:antiporter activity"/>
    <property type="evidence" value="ECO:0007669"/>
    <property type="project" value="UniProtKB-KW"/>
</dbReference>
<keyword evidence="3" id="KW-0050">Antiport</keyword>
<dbReference type="InterPro" id="IPR003148">
    <property type="entry name" value="RCK_N"/>
</dbReference>
<evidence type="ECO:0000256" key="4">
    <source>
        <dbReference type="ARBA" id="ARBA00022538"/>
    </source>
</evidence>
<organism evidence="11 12">
    <name type="scientific">Bradyrhizobium japonicum</name>
    <dbReference type="NCBI Taxonomy" id="375"/>
    <lineage>
        <taxon>Bacteria</taxon>
        <taxon>Pseudomonadati</taxon>
        <taxon>Pseudomonadota</taxon>
        <taxon>Alphaproteobacteria</taxon>
        <taxon>Hyphomicrobiales</taxon>
        <taxon>Nitrobacteraceae</taxon>
        <taxon>Bradyrhizobium</taxon>
    </lineage>
</organism>
<dbReference type="Gene3D" id="3.40.50.720">
    <property type="entry name" value="NAD(P)-binding Rossmann-like Domain"/>
    <property type="match status" value="1"/>
</dbReference>
<dbReference type="Pfam" id="PF02254">
    <property type="entry name" value="TrkA_N"/>
    <property type="match status" value="1"/>
</dbReference>
<evidence type="ECO:0000256" key="9">
    <source>
        <dbReference type="ARBA" id="ARBA00023136"/>
    </source>
</evidence>
<evidence type="ECO:0000256" key="3">
    <source>
        <dbReference type="ARBA" id="ARBA00022449"/>
    </source>
</evidence>
<dbReference type="PANTHER" id="PTHR46157:SF8">
    <property type="entry name" value="GLUTATHIONE-REGULATED POTASSIUM-EFFLUX SYSTEM PROTEIN"/>
    <property type="match status" value="1"/>
</dbReference>
<evidence type="ECO:0000256" key="7">
    <source>
        <dbReference type="ARBA" id="ARBA00022989"/>
    </source>
</evidence>
<dbReference type="InterPro" id="IPR036291">
    <property type="entry name" value="NAD(P)-bd_dom_sf"/>
</dbReference>
<dbReference type="AlphaFoldDB" id="A0A1Y2JYK1"/>
<reference evidence="11 12" key="1">
    <citation type="submission" date="2017-03" db="EMBL/GenBank/DDBJ databases">
        <title>Whole genome sequences of fourteen strains of Bradyrhizobium canariense and one strain of Bradyrhizobium japonicum isolated from Lupinus (Papilionoideae: Genisteae) species in Algeria.</title>
        <authorList>
            <person name="Crovadore J."/>
            <person name="Chekireb D."/>
            <person name="Brachmann A."/>
            <person name="Chablais R."/>
            <person name="Cochard B."/>
            <person name="Lefort F."/>
        </authorList>
    </citation>
    <scope>NUCLEOTIDE SEQUENCE [LARGE SCALE GENOMIC DNA]</scope>
    <source>
        <strain evidence="11 12">UBMA197</strain>
    </source>
</reference>
<evidence type="ECO:0000256" key="5">
    <source>
        <dbReference type="ARBA" id="ARBA00022692"/>
    </source>
</evidence>
<evidence type="ECO:0000256" key="1">
    <source>
        <dbReference type="ARBA" id="ARBA00004127"/>
    </source>
</evidence>
<dbReference type="Proteomes" id="UP000193335">
    <property type="component" value="Unassembled WGS sequence"/>
</dbReference>
<accession>A0A1Y2JYK1</accession>
<dbReference type="GO" id="GO:0005886">
    <property type="term" value="C:plasma membrane"/>
    <property type="evidence" value="ECO:0007669"/>
    <property type="project" value="InterPro"/>
</dbReference>
<dbReference type="PROSITE" id="PS51201">
    <property type="entry name" value="RCK_N"/>
    <property type="match status" value="1"/>
</dbReference>
<dbReference type="InterPro" id="IPR006036">
    <property type="entry name" value="K_uptake_TrkA"/>
</dbReference>
<keyword evidence="4" id="KW-0633">Potassium transport</keyword>
<dbReference type="SUPFAM" id="SSF51735">
    <property type="entry name" value="NAD(P)-binding Rossmann-fold domains"/>
    <property type="match status" value="1"/>
</dbReference>
<keyword evidence="2" id="KW-0813">Transport</keyword>
<evidence type="ECO:0000259" key="10">
    <source>
        <dbReference type="PROSITE" id="PS51201"/>
    </source>
</evidence>
<dbReference type="EMBL" id="NAFL01000171">
    <property type="protein sequence ID" value="OSJ36824.1"/>
    <property type="molecule type" value="Genomic_DNA"/>
</dbReference>
<evidence type="ECO:0000256" key="6">
    <source>
        <dbReference type="ARBA" id="ARBA00022958"/>
    </source>
</evidence>
<keyword evidence="5" id="KW-0812">Transmembrane</keyword>
<dbReference type="GO" id="GO:0015079">
    <property type="term" value="F:potassium ion transmembrane transporter activity"/>
    <property type="evidence" value="ECO:0007669"/>
    <property type="project" value="InterPro"/>
</dbReference>
<comment type="subcellular location">
    <subcellularLocation>
        <location evidence="1">Endomembrane system</location>
        <topology evidence="1">Multi-pass membrane protein</topology>
    </subcellularLocation>
</comment>
<dbReference type="GO" id="GO:0012505">
    <property type="term" value="C:endomembrane system"/>
    <property type="evidence" value="ECO:0007669"/>
    <property type="project" value="UniProtKB-SubCell"/>
</dbReference>
<keyword evidence="7" id="KW-1133">Transmembrane helix</keyword>
<keyword evidence="8" id="KW-0406">Ion transport</keyword>
<dbReference type="PRINTS" id="PR00335">
    <property type="entry name" value="KUPTAKETRKA"/>
</dbReference>
<protein>
    <recommendedName>
        <fullName evidence="10">RCK N-terminal domain-containing protein</fullName>
    </recommendedName>
</protein>
<evidence type="ECO:0000313" key="11">
    <source>
        <dbReference type="EMBL" id="OSJ36824.1"/>
    </source>
</evidence>
<evidence type="ECO:0000256" key="2">
    <source>
        <dbReference type="ARBA" id="ARBA00022448"/>
    </source>
</evidence>
<keyword evidence="9" id="KW-0472">Membrane</keyword>
<proteinExistence type="predicted"/>
<dbReference type="FunFam" id="3.40.50.720:FF:000036">
    <property type="entry name" value="Glutathione-regulated potassium-efflux system protein KefB"/>
    <property type="match status" value="1"/>
</dbReference>
<sequence length="278" mass="30112">MVAACKTLLTQVYEVATPAEAEAISAIGVDISAIAAITLLIAPPFAALTDAMLRRFATSDQRAADNFDGTNASVLVIGFGRFGQIVAQYLLAEDVDVTIIDLDPEMIRVAGSFGFKVYYGDGTRLDVLRAAGLGRARLIAICTSGEGATNRIVELTRTEFPGTKIFARSYDRGHTLQLLAHEVDYELRETFESAMSFGRETLVAIGIRVDRAAIVEDFLRTRDRDRLTVQQAEGIYGGLDLLRTRPTPTPLSVVQHDAQALNMEAAELIGRVGEETTG</sequence>
<comment type="caution">
    <text evidence="11">The sequence shown here is derived from an EMBL/GenBank/DDBJ whole genome shotgun (WGS) entry which is preliminary data.</text>
</comment>
<dbReference type="PANTHER" id="PTHR46157">
    <property type="entry name" value="K(+) EFFLUX ANTIPORTER 3, CHLOROPLASTIC"/>
    <property type="match status" value="1"/>
</dbReference>
<evidence type="ECO:0000313" key="12">
    <source>
        <dbReference type="Proteomes" id="UP000193335"/>
    </source>
</evidence>
<feature type="domain" description="RCK N-terminal" evidence="10">
    <location>
        <begin position="71"/>
        <end position="187"/>
    </location>
</feature>
<gene>
    <name evidence="11" type="ORF">BSZ19_02375</name>
</gene>
<evidence type="ECO:0000256" key="8">
    <source>
        <dbReference type="ARBA" id="ARBA00023065"/>
    </source>
</evidence>
<name>A0A1Y2JYK1_BRAJP</name>
<keyword evidence="6" id="KW-0630">Potassium</keyword>